<keyword evidence="2" id="KW-1185">Reference proteome</keyword>
<evidence type="ECO:0000313" key="2">
    <source>
        <dbReference type="Proteomes" id="UP000241818"/>
    </source>
</evidence>
<name>A0A2T3B0G3_AMORE</name>
<evidence type="ECO:0000313" key="1">
    <source>
        <dbReference type="EMBL" id="PSS16890.1"/>
    </source>
</evidence>
<gene>
    <name evidence="1" type="ORF">M430DRAFT_276706</name>
</gene>
<dbReference type="EMBL" id="KZ679012">
    <property type="protein sequence ID" value="PSS16890.1"/>
    <property type="molecule type" value="Genomic_DNA"/>
</dbReference>
<dbReference type="AlphaFoldDB" id="A0A2T3B0G3"/>
<sequence>MLKIGIFHNSCSILRPHTSFFLPSAVGYSDLTSPPRLIRELAKPEALMNWFGWISKYGMAIVILASAEPHLSIYPALHTMTSYSPRDRPAEKDLKELTDESNGRLPDRIQVIYDAYLFLQEGLMPIPQHMAKLGTVFRHKVLPKPYTDAIARIAVKNRVALGDYAIRLMLQPYSAADKKKIKEAGVDIDQLPTQATSRRR</sequence>
<protein>
    <submittedName>
        <fullName evidence="1">Uncharacterized protein</fullName>
    </submittedName>
</protein>
<reference evidence="1 2" key="1">
    <citation type="journal article" date="2018" name="New Phytol.">
        <title>Comparative genomics and transcriptomics depict ericoid mycorrhizal fungi as versatile saprotrophs and plant mutualists.</title>
        <authorList>
            <person name="Martino E."/>
            <person name="Morin E."/>
            <person name="Grelet G.A."/>
            <person name="Kuo A."/>
            <person name="Kohler A."/>
            <person name="Daghino S."/>
            <person name="Barry K.W."/>
            <person name="Cichocki N."/>
            <person name="Clum A."/>
            <person name="Dockter R.B."/>
            <person name="Hainaut M."/>
            <person name="Kuo R.C."/>
            <person name="LaButti K."/>
            <person name="Lindahl B.D."/>
            <person name="Lindquist E.A."/>
            <person name="Lipzen A."/>
            <person name="Khouja H.R."/>
            <person name="Magnuson J."/>
            <person name="Murat C."/>
            <person name="Ohm R.A."/>
            <person name="Singer S.W."/>
            <person name="Spatafora J.W."/>
            <person name="Wang M."/>
            <person name="Veneault-Fourrey C."/>
            <person name="Henrissat B."/>
            <person name="Grigoriev I.V."/>
            <person name="Martin F.M."/>
            <person name="Perotto S."/>
        </authorList>
    </citation>
    <scope>NUCLEOTIDE SEQUENCE [LARGE SCALE GENOMIC DNA]</scope>
    <source>
        <strain evidence="1 2">ATCC 22711</strain>
    </source>
</reference>
<accession>A0A2T3B0G3</accession>
<dbReference type="InParanoid" id="A0A2T3B0G3"/>
<proteinExistence type="predicted"/>
<organism evidence="1 2">
    <name type="scientific">Amorphotheca resinae ATCC 22711</name>
    <dbReference type="NCBI Taxonomy" id="857342"/>
    <lineage>
        <taxon>Eukaryota</taxon>
        <taxon>Fungi</taxon>
        <taxon>Dikarya</taxon>
        <taxon>Ascomycota</taxon>
        <taxon>Pezizomycotina</taxon>
        <taxon>Leotiomycetes</taxon>
        <taxon>Helotiales</taxon>
        <taxon>Amorphothecaceae</taxon>
        <taxon>Amorphotheca</taxon>
    </lineage>
</organism>
<dbReference type="Proteomes" id="UP000241818">
    <property type="component" value="Unassembled WGS sequence"/>
</dbReference>
<dbReference type="GeneID" id="36573766"/>
<dbReference type="RefSeq" id="XP_024720398.1">
    <property type="nucleotide sequence ID" value="XM_024865685.1"/>
</dbReference>